<sequence>PDVARQSADAVAAATYAAQLPFEVVAVLPHLMLQESAKNTMAKGVNLIPVVGALVSGTVDGGLTQRAGIAAVQFFHPELHAVYEAEQAAEAKAKAEAKAQAAQEGGGAMSSARDALSAAAAATGEQAATATATAVESTRRASQAAGQWAGRQKQQAEVLAEQARAQAATLFRPKKEEGTASVEAEASGAPTSAEDGTDPAAGDAVKAAMTDAAEKAKQSAQQASLWANQTGQRARAWWGARTQPRATEEAKPAAGVWGAAQGAMNKLRDIGTMEISGKKPAATATAGNAGQAPSEALPEAAVPPVSVQTAKPQSQSDPTSAPSTPMRKNHIVEGEEDEED</sequence>
<feature type="region of interest" description="Disordered" evidence="1">
    <location>
        <begin position="170"/>
        <end position="254"/>
    </location>
</feature>
<feature type="compositionally biased region" description="Low complexity" evidence="1">
    <location>
        <begin position="281"/>
        <end position="292"/>
    </location>
</feature>
<feature type="compositionally biased region" description="Polar residues" evidence="1">
    <location>
        <begin position="306"/>
        <end position="323"/>
    </location>
</feature>
<reference evidence="2 3" key="1">
    <citation type="journal article" date="2015" name="Genome Biol. Evol.">
        <title>Comparative Genomics of a Bacterivorous Green Alga Reveals Evolutionary Causalities and Consequences of Phago-Mixotrophic Mode of Nutrition.</title>
        <authorList>
            <person name="Burns J.A."/>
            <person name="Paasch A."/>
            <person name="Narechania A."/>
            <person name="Kim E."/>
        </authorList>
    </citation>
    <scope>NUCLEOTIDE SEQUENCE [LARGE SCALE GENOMIC DNA]</scope>
    <source>
        <strain evidence="2 3">PLY_AMNH</strain>
    </source>
</reference>
<dbReference type="EMBL" id="LGRX02035699">
    <property type="protein sequence ID" value="KAK3233482.1"/>
    <property type="molecule type" value="Genomic_DNA"/>
</dbReference>
<gene>
    <name evidence="2" type="ORF">CYMTET_56222</name>
</gene>
<feature type="region of interest" description="Disordered" evidence="1">
    <location>
        <begin position="280"/>
        <end position="340"/>
    </location>
</feature>
<dbReference type="AlphaFoldDB" id="A0AAE0EMS3"/>
<organism evidence="2 3">
    <name type="scientific">Cymbomonas tetramitiformis</name>
    <dbReference type="NCBI Taxonomy" id="36881"/>
    <lineage>
        <taxon>Eukaryota</taxon>
        <taxon>Viridiplantae</taxon>
        <taxon>Chlorophyta</taxon>
        <taxon>Pyramimonadophyceae</taxon>
        <taxon>Pyramimonadales</taxon>
        <taxon>Pyramimonadaceae</taxon>
        <taxon>Cymbomonas</taxon>
    </lineage>
</organism>
<evidence type="ECO:0000256" key="1">
    <source>
        <dbReference type="SAM" id="MobiDB-lite"/>
    </source>
</evidence>
<proteinExistence type="predicted"/>
<feature type="non-terminal residue" evidence="2">
    <location>
        <position position="1"/>
    </location>
</feature>
<keyword evidence="3" id="KW-1185">Reference proteome</keyword>
<dbReference type="Proteomes" id="UP001190700">
    <property type="component" value="Unassembled WGS sequence"/>
</dbReference>
<protein>
    <submittedName>
        <fullName evidence="2">Uncharacterized protein</fullName>
    </submittedName>
</protein>
<comment type="caution">
    <text evidence="2">The sequence shown here is derived from an EMBL/GenBank/DDBJ whole genome shotgun (WGS) entry which is preliminary data.</text>
</comment>
<evidence type="ECO:0000313" key="3">
    <source>
        <dbReference type="Proteomes" id="UP001190700"/>
    </source>
</evidence>
<accession>A0AAE0EMS3</accession>
<evidence type="ECO:0000313" key="2">
    <source>
        <dbReference type="EMBL" id="KAK3233482.1"/>
    </source>
</evidence>
<name>A0AAE0EMS3_9CHLO</name>